<dbReference type="Gene3D" id="2.60.120.200">
    <property type="match status" value="1"/>
</dbReference>
<proteinExistence type="predicted"/>
<dbReference type="EMBL" id="CP000698">
    <property type="protein sequence ID" value="ABQ26510.1"/>
    <property type="molecule type" value="Genomic_DNA"/>
</dbReference>
<dbReference type="STRING" id="351605.Gura_2331"/>
<gene>
    <name evidence="1" type="ordered locus">Gura_2331</name>
</gene>
<name>A5G3Z2_GEOUR</name>
<dbReference type="RefSeq" id="WP_011939203.1">
    <property type="nucleotide sequence ID" value="NC_009483.1"/>
</dbReference>
<keyword evidence="2" id="KW-1185">Reference proteome</keyword>
<dbReference type="AlphaFoldDB" id="A5G3Z2"/>
<accession>A5G3Z2</accession>
<dbReference type="OrthoDB" id="7552220at2"/>
<sequence length="316" mass="34641">MKKRLGPFFVIFSAVYFFWVNPGVAGTTLFQESFEDGNFSTRGWYDNTSPKLSSVEHVANSAKSLEFHFAKGAVTPDNAGASIRKKFTESDSVYVSYYIKHSASWVGSGVAYHPHQFYLLTNLEGDWSGLIPTHMTAYIEENGGNSVVAIQDSLNVNLANVGKDLTAVTENRAIGGCNGDSDGYGNGDCYASGSGYANGKQWKSGTALFSNTAGAYYKNDWHLVETYLKLNSIVNGKGAKDGILQQWYDGKQVMNYTNVVFRTAQNPNMKFNQLLIGPYIGVGSPVDQTFWVDNLVVATTPPVKISPPQNLRIISR</sequence>
<dbReference type="KEGG" id="gur:Gura_2331"/>
<evidence type="ECO:0000313" key="1">
    <source>
        <dbReference type="EMBL" id="ABQ26510.1"/>
    </source>
</evidence>
<dbReference type="Proteomes" id="UP000006695">
    <property type="component" value="Chromosome"/>
</dbReference>
<reference evidence="1 2" key="1">
    <citation type="submission" date="2007-05" db="EMBL/GenBank/DDBJ databases">
        <title>Complete sequence of Geobacter uraniireducens Rf4.</title>
        <authorList>
            <consortium name="US DOE Joint Genome Institute"/>
            <person name="Copeland A."/>
            <person name="Lucas S."/>
            <person name="Lapidus A."/>
            <person name="Barry K."/>
            <person name="Detter J.C."/>
            <person name="Glavina del Rio T."/>
            <person name="Hammon N."/>
            <person name="Israni S."/>
            <person name="Dalin E."/>
            <person name="Tice H."/>
            <person name="Pitluck S."/>
            <person name="Chertkov O."/>
            <person name="Brettin T."/>
            <person name="Bruce D."/>
            <person name="Han C."/>
            <person name="Schmutz J."/>
            <person name="Larimer F."/>
            <person name="Land M."/>
            <person name="Hauser L."/>
            <person name="Kyrpides N."/>
            <person name="Mikhailova N."/>
            <person name="Shelobolina E."/>
            <person name="Aklujkar M."/>
            <person name="Lovley D."/>
            <person name="Richardson P."/>
        </authorList>
    </citation>
    <scope>NUCLEOTIDE SEQUENCE [LARGE SCALE GENOMIC DNA]</scope>
    <source>
        <strain evidence="1 2">Rf4</strain>
    </source>
</reference>
<protein>
    <submittedName>
        <fullName evidence="1">Uncharacterized protein</fullName>
    </submittedName>
</protein>
<evidence type="ECO:0000313" key="2">
    <source>
        <dbReference type="Proteomes" id="UP000006695"/>
    </source>
</evidence>
<organism evidence="1 2">
    <name type="scientific">Geotalea uraniireducens (strain Rf4)</name>
    <name type="common">Geobacter uraniireducens</name>
    <dbReference type="NCBI Taxonomy" id="351605"/>
    <lineage>
        <taxon>Bacteria</taxon>
        <taxon>Pseudomonadati</taxon>
        <taxon>Thermodesulfobacteriota</taxon>
        <taxon>Desulfuromonadia</taxon>
        <taxon>Geobacterales</taxon>
        <taxon>Geobacteraceae</taxon>
        <taxon>Geotalea</taxon>
    </lineage>
</organism>
<dbReference type="HOGENOM" id="CLU_879301_0_0_7"/>